<proteinExistence type="predicted"/>
<name>A0ABP6X638_9PSEU</name>
<keyword evidence="2" id="KW-1185">Reference proteome</keyword>
<evidence type="ECO:0000313" key="1">
    <source>
        <dbReference type="EMBL" id="GAA3560947.1"/>
    </source>
</evidence>
<dbReference type="Proteomes" id="UP001500689">
    <property type="component" value="Unassembled WGS sequence"/>
</dbReference>
<sequence length="96" mass="10325">MGFERVRFVGIGGATVEGDRRYALPRYGPADVFVRGLALDRLTRGLAPDHFTRGPAPGKRRGILVHHPATLAVAEIATPAVLPSWRPCAVPTLARS</sequence>
<comment type="caution">
    <text evidence="1">The sequence shown here is derived from an EMBL/GenBank/DDBJ whole genome shotgun (WGS) entry which is preliminary data.</text>
</comment>
<organism evidence="1 2">
    <name type="scientific">Amycolatopsis ultiminotia</name>
    <dbReference type="NCBI Taxonomy" id="543629"/>
    <lineage>
        <taxon>Bacteria</taxon>
        <taxon>Bacillati</taxon>
        <taxon>Actinomycetota</taxon>
        <taxon>Actinomycetes</taxon>
        <taxon>Pseudonocardiales</taxon>
        <taxon>Pseudonocardiaceae</taxon>
        <taxon>Amycolatopsis</taxon>
    </lineage>
</organism>
<dbReference type="EMBL" id="BAAAZN010000011">
    <property type="protein sequence ID" value="GAA3560947.1"/>
    <property type="molecule type" value="Genomic_DNA"/>
</dbReference>
<evidence type="ECO:0000313" key="2">
    <source>
        <dbReference type="Proteomes" id="UP001500689"/>
    </source>
</evidence>
<protein>
    <submittedName>
        <fullName evidence="1">Uncharacterized protein</fullName>
    </submittedName>
</protein>
<accession>A0ABP6X638</accession>
<reference evidence="2" key="1">
    <citation type="journal article" date="2019" name="Int. J. Syst. Evol. Microbiol.">
        <title>The Global Catalogue of Microorganisms (GCM) 10K type strain sequencing project: providing services to taxonomists for standard genome sequencing and annotation.</title>
        <authorList>
            <consortium name="The Broad Institute Genomics Platform"/>
            <consortium name="The Broad Institute Genome Sequencing Center for Infectious Disease"/>
            <person name="Wu L."/>
            <person name="Ma J."/>
        </authorList>
    </citation>
    <scope>NUCLEOTIDE SEQUENCE [LARGE SCALE GENOMIC DNA]</scope>
    <source>
        <strain evidence="2">JCM 16898</strain>
    </source>
</reference>
<gene>
    <name evidence="1" type="ORF">GCM10022222_50920</name>
</gene>